<gene>
    <name evidence="2" type="ORF">SAMN04488535_1798</name>
</gene>
<dbReference type="InterPro" id="IPR000801">
    <property type="entry name" value="Esterase-like"/>
</dbReference>
<proteinExistence type="predicted"/>
<dbReference type="RefSeq" id="WP_231908438.1">
    <property type="nucleotide sequence ID" value="NZ_LT629700.1"/>
</dbReference>
<sequence>MKLSRTSVAAAALTALTAVAVPSALTTSPISAETADGAVAPEFADATPSDAAILLNLPAEADDAAAADNMPEPPAALPGEVKPLLTAPATYTGGNQLWFSSAPRYGFVPLTVHSASMERDIPVAFRPAATAGAPTVYLLNGAGGSEQNTDWIAQAGQTVWEVFKDENVNVVIPMEGAFSYYVNWLSVPETNSYYHGKQMWSTFLGEELPASIEPYAQANGTRAVVGFSMSATSALLLAQHYQGQYAAVGSFSGCAATSTPLPWAYAHLTVNRGSGELTPENIWGPMGSTYNRYNDALVNAERLRGTELYVSSATGLAAETDMAGYLQARGFSPAAASQNAATLQVEGGVIEAAVNACTHDLKAKLDRAGIGAHWELRPTGTHSWPGWREDLKKSWDTTLKPALGL</sequence>
<dbReference type="GO" id="GO:0016787">
    <property type="term" value="F:hydrolase activity"/>
    <property type="evidence" value="ECO:0007669"/>
    <property type="project" value="UniProtKB-KW"/>
</dbReference>
<evidence type="ECO:0000313" key="2">
    <source>
        <dbReference type="EMBL" id="SDM07186.1"/>
    </source>
</evidence>
<dbReference type="Pfam" id="PF00756">
    <property type="entry name" value="Esterase"/>
    <property type="match status" value="1"/>
</dbReference>
<dbReference type="Gene3D" id="3.40.50.1820">
    <property type="entry name" value="alpha/beta hydrolase"/>
    <property type="match status" value="1"/>
</dbReference>
<feature type="chain" id="PRO_5038719554" evidence="1">
    <location>
        <begin position="21"/>
        <end position="405"/>
    </location>
</feature>
<protein>
    <submittedName>
        <fullName evidence="2">S-formylglutathione hydrolase FrmB</fullName>
    </submittedName>
</protein>
<dbReference type="InterPro" id="IPR029058">
    <property type="entry name" value="AB_hydrolase_fold"/>
</dbReference>
<keyword evidence="3" id="KW-1185">Reference proteome</keyword>
<dbReference type="STRING" id="38302.SAMN04488535_1798"/>
<dbReference type="Proteomes" id="UP000199350">
    <property type="component" value="Chromosome I"/>
</dbReference>
<organism evidence="2 3">
    <name type="scientific">Corynebacterium mycetoides</name>
    <dbReference type="NCBI Taxonomy" id="38302"/>
    <lineage>
        <taxon>Bacteria</taxon>
        <taxon>Bacillati</taxon>
        <taxon>Actinomycetota</taxon>
        <taxon>Actinomycetes</taxon>
        <taxon>Mycobacteriales</taxon>
        <taxon>Corynebacteriaceae</taxon>
        <taxon>Corynebacterium</taxon>
    </lineage>
</organism>
<dbReference type="SUPFAM" id="SSF53474">
    <property type="entry name" value="alpha/beta-Hydrolases"/>
    <property type="match status" value="1"/>
</dbReference>
<name>A0A1G9Q838_9CORY</name>
<keyword evidence="2" id="KW-0378">Hydrolase</keyword>
<feature type="signal peptide" evidence="1">
    <location>
        <begin position="1"/>
        <end position="20"/>
    </location>
</feature>
<accession>A0A1G9Q838</accession>
<dbReference type="EMBL" id="LT629700">
    <property type="protein sequence ID" value="SDM07186.1"/>
    <property type="molecule type" value="Genomic_DNA"/>
</dbReference>
<evidence type="ECO:0000256" key="1">
    <source>
        <dbReference type="SAM" id="SignalP"/>
    </source>
</evidence>
<evidence type="ECO:0000313" key="3">
    <source>
        <dbReference type="Proteomes" id="UP000199350"/>
    </source>
</evidence>
<reference evidence="3" key="1">
    <citation type="submission" date="2016-10" db="EMBL/GenBank/DDBJ databases">
        <authorList>
            <person name="Varghese N."/>
            <person name="Submissions S."/>
        </authorList>
    </citation>
    <scope>NUCLEOTIDE SEQUENCE [LARGE SCALE GENOMIC DNA]</scope>
    <source>
        <strain evidence="3">DSM 20632</strain>
    </source>
</reference>
<keyword evidence="1" id="KW-0732">Signal</keyword>
<dbReference type="AlphaFoldDB" id="A0A1G9Q838"/>